<dbReference type="GO" id="GO:0005681">
    <property type="term" value="C:spliceosomal complex"/>
    <property type="evidence" value="ECO:0000318"/>
    <property type="project" value="GO_Central"/>
</dbReference>
<dbReference type="InterPro" id="IPR050441">
    <property type="entry name" value="RBM"/>
</dbReference>
<dbReference type="PROSITE" id="PS50102">
    <property type="entry name" value="RRM"/>
    <property type="match status" value="1"/>
</dbReference>
<keyword evidence="1 2" id="KW-0694">RNA-binding</keyword>
<name>A0A9J7LV31_BRAFL</name>
<dbReference type="CDD" id="cd12363">
    <property type="entry name" value="RRM_TRA2"/>
    <property type="match status" value="1"/>
</dbReference>
<feature type="compositionally biased region" description="Low complexity" evidence="3">
    <location>
        <begin position="115"/>
        <end position="126"/>
    </location>
</feature>
<evidence type="ECO:0000259" key="4">
    <source>
        <dbReference type="PROSITE" id="PS50102"/>
    </source>
</evidence>
<dbReference type="InterPro" id="IPR012677">
    <property type="entry name" value="Nucleotide-bd_a/b_plait_sf"/>
</dbReference>
<dbReference type="SMART" id="SM00360">
    <property type="entry name" value="RRM"/>
    <property type="match status" value="1"/>
</dbReference>
<evidence type="ECO:0000256" key="1">
    <source>
        <dbReference type="ARBA" id="ARBA00022884"/>
    </source>
</evidence>
<dbReference type="GO" id="GO:0048026">
    <property type="term" value="P:positive regulation of mRNA splicing, via spliceosome"/>
    <property type="evidence" value="ECO:0000318"/>
    <property type="project" value="GO_Central"/>
</dbReference>
<reference evidence="5" key="1">
    <citation type="journal article" date="2020" name="Nat. Ecol. Evol.">
        <title>Deeply conserved synteny resolves early events in vertebrate evolution.</title>
        <authorList>
            <person name="Simakov O."/>
            <person name="Marletaz F."/>
            <person name="Yue J.X."/>
            <person name="O'Connell B."/>
            <person name="Jenkins J."/>
            <person name="Brandt A."/>
            <person name="Calef R."/>
            <person name="Tung C.H."/>
            <person name="Huang T.K."/>
            <person name="Schmutz J."/>
            <person name="Satoh N."/>
            <person name="Yu J.K."/>
            <person name="Putnam N.H."/>
            <person name="Green R.E."/>
            <person name="Rokhsar D.S."/>
        </authorList>
    </citation>
    <scope>NUCLEOTIDE SEQUENCE [LARGE SCALE GENOMIC DNA]</scope>
    <source>
        <strain evidence="5">S238N-H82</strain>
    </source>
</reference>
<dbReference type="SUPFAM" id="SSF54928">
    <property type="entry name" value="RNA-binding domain, RBD"/>
    <property type="match status" value="1"/>
</dbReference>
<dbReference type="GeneID" id="118424343"/>
<feature type="compositionally biased region" description="Low complexity" evidence="3">
    <location>
        <begin position="21"/>
        <end position="57"/>
    </location>
</feature>
<evidence type="ECO:0000313" key="5">
    <source>
        <dbReference type="Proteomes" id="UP000001554"/>
    </source>
</evidence>
<dbReference type="KEGG" id="bfo:118424343"/>
<dbReference type="Gene3D" id="3.30.70.330">
    <property type="match status" value="1"/>
</dbReference>
<reference evidence="6" key="2">
    <citation type="submission" date="2025-08" db="UniProtKB">
        <authorList>
            <consortium name="RefSeq"/>
        </authorList>
    </citation>
    <scope>IDENTIFICATION</scope>
    <source>
        <strain evidence="6">S238N-H82</strain>
        <tissue evidence="6">Testes</tissue>
    </source>
</reference>
<dbReference type="OrthoDB" id="439808at2759"/>
<gene>
    <name evidence="6" type="primary">LOC118424343</name>
</gene>
<dbReference type="PANTHER" id="PTHR48034">
    <property type="entry name" value="TRANSFORMER-2 SEX-DETERMINING PROTEIN-RELATED"/>
    <property type="match status" value="1"/>
</dbReference>
<evidence type="ECO:0000313" key="6">
    <source>
        <dbReference type="RefSeq" id="XP_035688785.1"/>
    </source>
</evidence>
<accession>A0A9J7LV31</accession>
<dbReference type="InterPro" id="IPR035979">
    <property type="entry name" value="RBD_domain_sf"/>
</dbReference>
<organism evidence="5 6">
    <name type="scientific">Branchiostoma floridae</name>
    <name type="common">Florida lancelet</name>
    <name type="synonym">Amphioxus</name>
    <dbReference type="NCBI Taxonomy" id="7739"/>
    <lineage>
        <taxon>Eukaryota</taxon>
        <taxon>Metazoa</taxon>
        <taxon>Chordata</taxon>
        <taxon>Cephalochordata</taxon>
        <taxon>Leptocardii</taxon>
        <taxon>Amphioxiformes</taxon>
        <taxon>Branchiostomatidae</taxon>
        <taxon>Branchiostoma</taxon>
    </lineage>
</organism>
<protein>
    <submittedName>
        <fullName evidence="6">Transformer-2 protein homolog beta-like</fullName>
    </submittedName>
</protein>
<dbReference type="InterPro" id="IPR000504">
    <property type="entry name" value="RRM_dom"/>
</dbReference>
<evidence type="ECO:0000256" key="2">
    <source>
        <dbReference type="PROSITE-ProRule" id="PRU00176"/>
    </source>
</evidence>
<evidence type="ECO:0000256" key="3">
    <source>
        <dbReference type="SAM" id="MobiDB-lite"/>
    </source>
</evidence>
<feature type="compositionally biased region" description="Basic residues" evidence="3">
    <location>
        <begin position="127"/>
        <end position="144"/>
    </location>
</feature>
<feature type="compositionally biased region" description="Basic residues" evidence="3">
    <location>
        <begin position="58"/>
        <end position="114"/>
    </location>
</feature>
<sequence length="343" mass="39578">MSDTNGEYEERRESTGRRSKGSAPRSASRSASRSRSPSGSNRSYSRSPSARAASRSPSRSRSRSASRSPSPRKHSRASRSRSRSRSYDRRRRYSRSRSRSRSRRRYRSRSRSPRRSSYYGSSYGGSRYRRSHSRSPMSNRRRHVGSRENPTTGACLGVFGLSLYTSERDLREVFSRYGPLQEVQVVYDQKTGRSRGFAFVYFQTTEDAVEEHGLSEYLEQFGVTLEFPANRWKHIVKAAVGEKEEEKWDDKISGNDLVKHMLTECRTFQTVREEVTDHLTDFLGIRVAVEVHQQGDERLTGVLLGAHIGEENIETEHWEEFILLVARKLRPLAIMALKHITWK</sequence>
<keyword evidence="5" id="KW-1185">Reference proteome</keyword>
<dbReference type="RefSeq" id="XP_035688785.1">
    <property type="nucleotide sequence ID" value="XM_035832892.1"/>
</dbReference>
<proteinExistence type="predicted"/>
<dbReference type="Proteomes" id="UP000001554">
    <property type="component" value="Chromosome 10"/>
</dbReference>
<feature type="domain" description="RRM" evidence="4">
    <location>
        <begin position="154"/>
        <end position="208"/>
    </location>
</feature>
<dbReference type="Pfam" id="PF00076">
    <property type="entry name" value="RRM_1"/>
    <property type="match status" value="1"/>
</dbReference>
<dbReference type="AlphaFoldDB" id="A0A9J7LV31"/>
<feature type="region of interest" description="Disordered" evidence="3">
    <location>
        <begin position="1"/>
        <end position="151"/>
    </location>
</feature>
<dbReference type="GO" id="GO:0003723">
    <property type="term" value="F:RNA binding"/>
    <property type="evidence" value="ECO:0000318"/>
    <property type="project" value="GO_Central"/>
</dbReference>